<sequence length="266" mass="30103">MTARWMQAGWWRTMIPISIRVFSRLERSSEIGLSSPLANDMLAEDDNARCPDMANHRTLPTTAVISVPAFWISRTMNKKTDPTGKLCQAQQQRKKWIQKLITAFALKGALSIDFATLLWAIRFRASEFIIVYSACAGWNVFGRDAMTETKMNRSNRIGLPFETNQPRTAWLRKARIASGYTVSAHPFPLEPPLPLPLRLSPSASLALYRRNCTEVAPETSSAQQLLVPSPPTSEQPEYNMESKKTPIHNLDDDSLLQIFSCYRLED</sequence>
<comment type="caution">
    <text evidence="3">The sequence shown here is derived from an EMBL/GenBank/DDBJ whole genome shotgun (WGS) entry which is preliminary data.</text>
</comment>
<reference evidence="3" key="2">
    <citation type="journal article" date="2020" name="Nat. Commun.">
        <title>Large-scale genome sequencing of mycorrhizal fungi provides insights into the early evolution of symbiotic traits.</title>
        <authorList>
            <person name="Miyauchi S."/>
            <person name="Kiss E."/>
            <person name="Kuo A."/>
            <person name="Drula E."/>
            <person name="Kohler A."/>
            <person name="Sanchez-Garcia M."/>
            <person name="Morin E."/>
            <person name="Andreopoulos B."/>
            <person name="Barry K.W."/>
            <person name="Bonito G."/>
            <person name="Buee M."/>
            <person name="Carver A."/>
            <person name="Chen C."/>
            <person name="Cichocki N."/>
            <person name="Clum A."/>
            <person name="Culley D."/>
            <person name="Crous P.W."/>
            <person name="Fauchery L."/>
            <person name="Girlanda M."/>
            <person name="Hayes R.D."/>
            <person name="Keri Z."/>
            <person name="LaButti K."/>
            <person name="Lipzen A."/>
            <person name="Lombard V."/>
            <person name="Magnuson J."/>
            <person name="Maillard F."/>
            <person name="Murat C."/>
            <person name="Nolan M."/>
            <person name="Ohm R.A."/>
            <person name="Pangilinan J."/>
            <person name="Pereira M.F."/>
            <person name="Perotto S."/>
            <person name="Peter M."/>
            <person name="Pfister S."/>
            <person name="Riley R."/>
            <person name="Sitrit Y."/>
            <person name="Stielow J.B."/>
            <person name="Szollosi G."/>
            <person name="Zifcakova L."/>
            <person name="Stursova M."/>
            <person name="Spatafora J.W."/>
            <person name="Tedersoo L."/>
            <person name="Vaario L.M."/>
            <person name="Yamada A."/>
            <person name="Yan M."/>
            <person name="Wang P."/>
            <person name="Xu J."/>
            <person name="Bruns T."/>
            <person name="Baldrian P."/>
            <person name="Vilgalys R."/>
            <person name="Dunand C."/>
            <person name="Henrissat B."/>
            <person name="Grigoriev I.V."/>
            <person name="Hibbett D."/>
            <person name="Nagy L.G."/>
            <person name="Martin F.M."/>
        </authorList>
    </citation>
    <scope>NUCLEOTIDE SEQUENCE</scope>
    <source>
        <strain evidence="3">Prilba</strain>
    </source>
</reference>
<feature type="transmembrane region" description="Helical" evidence="2">
    <location>
        <begin position="100"/>
        <end position="122"/>
    </location>
</feature>
<evidence type="ECO:0000256" key="1">
    <source>
        <dbReference type="SAM" id="MobiDB-lite"/>
    </source>
</evidence>
<organism evidence="3 4">
    <name type="scientific">Russula ochroleuca</name>
    <dbReference type="NCBI Taxonomy" id="152965"/>
    <lineage>
        <taxon>Eukaryota</taxon>
        <taxon>Fungi</taxon>
        <taxon>Dikarya</taxon>
        <taxon>Basidiomycota</taxon>
        <taxon>Agaricomycotina</taxon>
        <taxon>Agaricomycetes</taxon>
        <taxon>Russulales</taxon>
        <taxon>Russulaceae</taxon>
        <taxon>Russula</taxon>
    </lineage>
</organism>
<dbReference type="EMBL" id="WHVB01000002">
    <property type="protein sequence ID" value="KAF8485822.1"/>
    <property type="molecule type" value="Genomic_DNA"/>
</dbReference>
<evidence type="ECO:0000313" key="3">
    <source>
        <dbReference type="EMBL" id="KAF8485822.1"/>
    </source>
</evidence>
<name>A0A9P5TD73_9AGAM</name>
<evidence type="ECO:0000256" key="2">
    <source>
        <dbReference type="SAM" id="Phobius"/>
    </source>
</evidence>
<gene>
    <name evidence="3" type="ORF">DFH94DRAFT_678633</name>
</gene>
<keyword evidence="2" id="KW-1133">Transmembrane helix</keyword>
<reference evidence="3" key="1">
    <citation type="submission" date="2019-10" db="EMBL/GenBank/DDBJ databases">
        <authorList>
            <consortium name="DOE Joint Genome Institute"/>
            <person name="Kuo A."/>
            <person name="Miyauchi S."/>
            <person name="Kiss E."/>
            <person name="Drula E."/>
            <person name="Kohler A."/>
            <person name="Sanchez-Garcia M."/>
            <person name="Andreopoulos B."/>
            <person name="Barry K.W."/>
            <person name="Bonito G."/>
            <person name="Buee M."/>
            <person name="Carver A."/>
            <person name="Chen C."/>
            <person name="Cichocki N."/>
            <person name="Clum A."/>
            <person name="Culley D."/>
            <person name="Crous P.W."/>
            <person name="Fauchery L."/>
            <person name="Girlanda M."/>
            <person name="Hayes R."/>
            <person name="Keri Z."/>
            <person name="LaButti K."/>
            <person name="Lipzen A."/>
            <person name="Lombard V."/>
            <person name="Magnuson J."/>
            <person name="Maillard F."/>
            <person name="Morin E."/>
            <person name="Murat C."/>
            <person name="Nolan M."/>
            <person name="Ohm R."/>
            <person name="Pangilinan J."/>
            <person name="Pereira M."/>
            <person name="Perotto S."/>
            <person name="Peter M."/>
            <person name="Riley R."/>
            <person name="Sitrit Y."/>
            <person name="Stielow B."/>
            <person name="Szollosi G."/>
            <person name="Zifcakova L."/>
            <person name="Stursova M."/>
            <person name="Spatafora J.W."/>
            <person name="Tedersoo L."/>
            <person name="Vaario L.-M."/>
            <person name="Yamada A."/>
            <person name="Yan M."/>
            <person name="Wang P."/>
            <person name="Xu J."/>
            <person name="Bruns T."/>
            <person name="Baldrian P."/>
            <person name="Vilgalys R."/>
            <person name="Henrissat B."/>
            <person name="Grigoriev I.V."/>
            <person name="Hibbett D."/>
            <person name="Nagy L.G."/>
            <person name="Martin F.M."/>
        </authorList>
    </citation>
    <scope>NUCLEOTIDE SEQUENCE</scope>
    <source>
        <strain evidence="3">Prilba</strain>
    </source>
</reference>
<proteinExistence type="predicted"/>
<evidence type="ECO:0000313" key="4">
    <source>
        <dbReference type="Proteomes" id="UP000759537"/>
    </source>
</evidence>
<feature type="region of interest" description="Disordered" evidence="1">
    <location>
        <begin position="219"/>
        <end position="247"/>
    </location>
</feature>
<protein>
    <submittedName>
        <fullName evidence="3">Uncharacterized protein</fullName>
    </submittedName>
</protein>
<keyword evidence="4" id="KW-1185">Reference proteome</keyword>
<keyword evidence="2" id="KW-0472">Membrane</keyword>
<dbReference type="Proteomes" id="UP000759537">
    <property type="component" value="Unassembled WGS sequence"/>
</dbReference>
<keyword evidence="2" id="KW-0812">Transmembrane</keyword>
<accession>A0A9P5TD73</accession>
<dbReference type="AlphaFoldDB" id="A0A9P5TD73"/>